<dbReference type="GO" id="GO:0016787">
    <property type="term" value="F:hydrolase activity"/>
    <property type="evidence" value="ECO:0007669"/>
    <property type="project" value="UniProtKB-KW"/>
</dbReference>
<evidence type="ECO:0000256" key="1">
    <source>
        <dbReference type="ARBA" id="ARBA00001946"/>
    </source>
</evidence>
<dbReference type="Proteomes" id="UP000886818">
    <property type="component" value="Chromosome"/>
</dbReference>
<keyword evidence="3 5" id="KW-0378">Hydrolase</keyword>
<sequence>MIKGIVFDLDDTLISERAYVFSGFKEVAKKIGQDYGLNENKLFFNMKKLFEKDTKHVFNRLLDAYRLDYTIDYIKKLIVHYREHIPNIRLYDDAEYTLKYLYSKKFKLGMITDGYQNTQRNKLKVLDIEKYFDIIVITDEIGRDYWKPHKKPYEMVKEKLDLEYAEMIYIGDNINKDFVMANELGMETVMICREDGIYKKKEMDEGYYAKYNIRSLIELIDMFRF</sequence>
<keyword evidence="2" id="KW-0479">Metal-binding</keyword>
<gene>
    <name evidence="5" type="ORF">KVH43_02825</name>
</gene>
<dbReference type="RefSeq" id="WP_218283367.1">
    <property type="nucleotide sequence ID" value="NZ_CP078093.1"/>
</dbReference>
<comment type="cofactor">
    <cofactor evidence="1">
        <name>Mg(2+)</name>
        <dbReference type="ChEBI" id="CHEBI:18420"/>
    </cofactor>
</comment>
<dbReference type="InterPro" id="IPR051400">
    <property type="entry name" value="HAD-like_hydrolase"/>
</dbReference>
<dbReference type="SFLD" id="SFLDS00003">
    <property type="entry name" value="Haloacid_Dehalogenase"/>
    <property type="match status" value="1"/>
</dbReference>
<dbReference type="InterPro" id="IPR006439">
    <property type="entry name" value="HAD-SF_hydro_IA"/>
</dbReference>
<dbReference type="PANTHER" id="PTHR46470">
    <property type="entry name" value="N-ACYLNEURAMINATE-9-PHOSPHATASE"/>
    <property type="match status" value="1"/>
</dbReference>
<accession>A0ABX8RD25</accession>
<evidence type="ECO:0000313" key="5">
    <source>
        <dbReference type="EMBL" id="QXM06671.1"/>
    </source>
</evidence>
<dbReference type="InterPro" id="IPR041492">
    <property type="entry name" value="HAD_2"/>
</dbReference>
<evidence type="ECO:0000256" key="2">
    <source>
        <dbReference type="ARBA" id="ARBA00022723"/>
    </source>
</evidence>
<organism evidence="5 6">
    <name type="scientific">Crassaminicella indica</name>
    <dbReference type="NCBI Taxonomy" id="2855394"/>
    <lineage>
        <taxon>Bacteria</taxon>
        <taxon>Bacillati</taxon>
        <taxon>Bacillota</taxon>
        <taxon>Clostridia</taxon>
        <taxon>Eubacteriales</taxon>
        <taxon>Clostridiaceae</taxon>
        <taxon>Crassaminicella</taxon>
    </lineage>
</organism>
<keyword evidence="4" id="KW-0460">Magnesium</keyword>
<proteinExistence type="predicted"/>
<dbReference type="NCBIfam" id="TIGR01549">
    <property type="entry name" value="HAD-SF-IA-v1"/>
    <property type="match status" value="1"/>
</dbReference>
<keyword evidence="6" id="KW-1185">Reference proteome</keyword>
<evidence type="ECO:0000256" key="4">
    <source>
        <dbReference type="ARBA" id="ARBA00022842"/>
    </source>
</evidence>
<evidence type="ECO:0000313" key="6">
    <source>
        <dbReference type="Proteomes" id="UP000886818"/>
    </source>
</evidence>
<evidence type="ECO:0000256" key="3">
    <source>
        <dbReference type="ARBA" id="ARBA00022801"/>
    </source>
</evidence>
<dbReference type="SFLD" id="SFLDG01129">
    <property type="entry name" value="C1.5:_HAD__Beta-PGM__Phosphata"/>
    <property type="match status" value="1"/>
</dbReference>
<name>A0ABX8RD25_9CLOT</name>
<dbReference type="EMBL" id="CP078093">
    <property type="protein sequence ID" value="QXM06671.1"/>
    <property type="molecule type" value="Genomic_DNA"/>
</dbReference>
<dbReference type="Pfam" id="PF13419">
    <property type="entry name" value="HAD_2"/>
    <property type="match status" value="1"/>
</dbReference>
<reference evidence="5" key="1">
    <citation type="submission" date="2021-07" db="EMBL/GenBank/DDBJ databases">
        <title>Complete genome sequence of Crassaminicella sp. 143-21, isolated from a deep-sea hydrothermal vent.</title>
        <authorList>
            <person name="Li X."/>
        </authorList>
    </citation>
    <scope>NUCLEOTIDE SEQUENCE</scope>
    <source>
        <strain evidence="5">143-21</strain>
    </source>
</reference>
<protein>
    <submittedName>
        <fullName evidence="5">HAD-IA family hydrolase</fullName>
    </submittedName>
</protein>
<dbReference type="PANTHER" id="PTHR46470:SF2">
    <property type="entry name" value="GLYCERALDEHYDE 3-PHOSPHATE PHOSPHATASE"/>
    <property type="match status" value="1"/>
</dbReference>